<gene>
    <name evidence="4" type="primary">LOC115936496</name>
</gene>
<dbReference type="InterPro" id="IPR009072">
    <property type="entry name" value="Histone-fold"/>
</dbReference>
<keyword evidence="1" id="KW-0539">Nucleus</keyword>
<dbReference type="InterPro" id="IPR002119">
    <property type="entry name" value="Histone_H2A"/>
</dbReference>
<comment type="subunit">
    <text evidence="1">The nucleosome is a histone octamer containing two molecules each of H2A, H2B, H3 and H4 assembled in one H3-H4 heterotetramer and two H2A-H2B heterodimers. The octamer wraps approximately 147 bp of DNA.</text>
</comment>
<dbReference type="AlphaFoldDB" id="A0A7F8Q6N5"/>
<keyword evidence="2" id="KW-0812">Transmembrane</keyword>
<reference evidence="4" key="1">
    <citation type="submission" date="2025-08" db="UniProtKB">
        <authorList>
            <consortium name="RefSeq"/>
        </authorList>
    </citation>
    <scope>IDENTIFICATION</scope>
    <source>
        <tissue evidence="4">Liver</tissue>
    </source>
</reference>
<dbReference type="KEGG" id="lww:115936496"/>
<evidence type="ECO:0000256" key="1">
    <source>
        <dbReference type="RuleBase" id="RU003767"/>
    </source>
</evidence>
<dbReference type="Gene3D" id="1.10.20.10">
    <property type="entry name" value="Histone, subunit A"/>
    <property type="match status" value="1"/>
</dbReference>
<accession>A0A7F8Q6N5</accession>
<evidence type="ECO:0000313" key="4">
    <source>
        <dbReference type="RefSeq" id="XP_030876902.1"/>
    </source>
</evidence>
<dbReference type="Proteomes" id="UP000245341">
    <property type="component" value="Unplaced"/>
</dbReference>
<dbReference type="RefSeq" id="XP_030876902.1">
    <property type="nucleotide sequence ID" value="XM_031021042.1"/>
</dbReference>
<keyword evidence="1" id="KW-0238">DNA-binding</keyword>
<evidence type="ECO:0000256" key="2">
    <source>
        <dbReference type="SAM" id="Phobius"/>
    </source>
</evidence>
<organism evidence="3 4">
    <name type="scientific">Leptonychotes weddellii</name>
    <name type="common">Weddell seal</name>
    <name type="synonym">Otaria weddellii</name>
    <dbReference type="NCBI Taxonomy" id="9713"/>
    <lineage>
        <taxon>Eukaryota</taxon>
        <taxon>Metazoa</taxon>
        <taxon>Chordata</taxon>
        <taxon>Craniata</taxon>
        <taxon>Vertebrata</taxon>
        <taxon>Euteleostomi</taxon>
        <taxon>Mammalia</taxon>
        <taxon>Eutheria</taxon>
        <taxon>Laurasiatheria</taxon>
        <taxon>Carnivora</taxon>
        <taxon>Caniformia</taxon>
        <taxon>Pinnipedia</taxon>
        <taxon>Phocidae</taxon>
        <taxon>Monachinae</taxon>
        <taxon>Lobodontini</taxon>
        <taxon>Leptonychotes</taxon>
    </lineage>
</organism>
<keyword evidence="3" id="KW-1185">Reference proteome</keyword>
<keyword evidence="2" id="KW-1133">Transmembrane helix</keyword>
<dbReference type="PRINTS" id="PR00620">
    <property type="entry name" value="HISTONEH2A"/>
</dbReference>
<comment type="similarity">
    <text evidence="1">Belongs to the histone H2A family.</text>
</comment>
<evidence type="ECO:0000313" key="3">
    <source>
        <dbReference type="Proteomes" id="UP000245341"/>
    </source>
</evidence>
<dbReference type="GO" id="GO:0030527">
    <property type="term" value="F:structural constituent of chromatin"/>
    <property type="evidence" value="ECO:0007669"/>
    <property type="project" value="InterPro"/>
</dbReference>
<sequence>MSGRSGKKKMSKLSRSARAGVIFPVGRLMRYLKKGTFKYRISVGAPVYMAAVIEYLAGLSAVVPGLLRASVTQQISTGQESEGQKGDLKARDEHFQMMSLNPKHIREEMPSPSQPQGTVAAGIDMMHSNPHAVLWLSKDA</sequence>
<comment type="subcellular location">
    <subcellularLocation>
        <location evidence="1">Nucleus</location>
    </subcellularLocation>
</comment>
<dbReference type="OrthoDB" id="9421954at2759"/>
<proteinExistence type="inferred from homology"/>
<dbReference type="GO" id="GO:0000786">
    <property type="term" value="C:nucleosome"/>
    <property type="evidence" value="ECO:0007669"/>
    <property type="project" value="UniProtKB-KW"/>
</dbReference>
<keyword evidence="1" id="KW-0158">Chromosome</keyword>
<dbReference type="GO" id="GO:0046982">
    <property type="term" value="F:protein heterodimerization activity"/>
    <property type="evidence" value="ECO:0007669"/>
    <property type="project" value="InterPro"/>
</dbReference>
<dbReference type="SUPFAM" id="SSF47113">
    <property type="entry name" value="Histone-fold"/>
    <property type="match status" value="1"/>
</dbReference>
<dbReference type="GO" id="GO:0003677">
    <property type="term" value="F:DNA binding"/>
    <property type="evidence" value="ECO:0007669"/>
    <property type="project" value="UniProtKB-KW"/>
</dbReference>
<dbReference type="PANTHER" id="PTHR23430">
    <property type="entry name" value="HISTONE H2A"/>
    <property type="match status" value="1"/>
</dbReference>
<keyword evidence="1" id="KW-0544">Nucleosome core</keyword>
<feature type="transmembrane region" description="Helical" evidence="2">
    <location>
        <begin position="47"/>
        <end position="67"/>
    </location>
</feature>
<protein>
    <recommendedName>
        <fullName evidence="1">Histone H2A</fullName>
    </recommendedName>
</protein>
<name>A0A7F8Q6N5_LEPWE</name>
<dbReference type="SMART" id="SM00414">
    <property type="entry name" value="H2A"/>
    <property type="match status" value="1"/>
</dbReference>
<dbReference type="GO" id="GO:0005634">
    <property type="term" value="C:nucleus"/>
    <property type="evidence" value="ECO:0007669"/>
    <property type="project" value="UniProtKB-SubCell"/>
</dbReference>
<keyword evidence="2" id="KW-0472">Membrane</keyword>
<dbReference type="GeneID" id="115936496"/>